<dbReference type="PANTHER" id="PTHR32098:SF5">
    <property type="entry name" value="LYCOPENE BETA_EPSILON CYCLASE PROTEIN"/>
    <property type="match status" value="1"/>
</dbReference>
<evidence type="ECO:0000313" key="2">
    <source>
        <dbReference type="Proteomes" id="UP001189429"/>
    </source>
</evidence>
<dbReference type="SUPFAM" id="SSF51905">
    <property type="entry name" value="FAD/NAD(P)-binding domain"/>
    <property type="match status" value="1"/>
</dbReference>
<dbReference type="EMBL" id="CAUYUJ010014554">
    <property type="protein sequence ID" value="CAK0843153.1"/>
    <property type="molecule type" value="Genomic_DNA"/>
</dbReference>
<evidence type="ECO:0000313" key="1">
    <source>
        <dbReference type="EMBL" id="CAK0843153.1"/>
    </source>
</evidence>
<proteinExistence type="predicted"/>
<dbReference type="InterPro" id="IPR036188">
    <property type="entry name" value="FAD/NAD-bd_sf"/>
</dbReference>
<dbReference type="PANTHER" id="PTHR32098">
    <property type="entry name" value="LYCOPENE BETA/EPSILON CYCLASE PROTEIN"/>
    <property type="match status" value="1"/>
</dbReference>
<accession>A0ABN9TBX1</accession>
<keyword evidence="2" id="KW-1185">Reference proteome</keyword>
<dbReference type="Proteomes" id="UP001189429">
    <property type="component" value="Unassembled WGS sequence"/>
</dbReference>
<reference evidence="1" key="1">
    <citation type="submission" date="2023-10" db="EMBL/GenBank/DDBJ databases">
        <authorList>
            <person name="Chen Y."/>
            <person name="Shah S."/>
            <person name="Dougan E. K."/>
            <person name="Thang M."/>
            <person name="Chan C."/>
        </authorList>
    </citation>
    <scope>NUCLEOTIDE SEQUENCE [LARGE SCALE GENOMIC DNA]</scope>
</reference>
<feature type="non-terminal residue" evidence="1">
    <location>
        <position position="1"/>
    </location>
</feature>
<organism evidence="1 2">
    <name type="scientific">Prorocentrum cordatum</name>
    <dbReference type="NCBI Taxonomy" id="2364126"/>
    <lineage>
        <taxon>Eukaryota</taxon>
        <taxon>Sar</taxon>
        <taxon>Alveolata</taxon>
        <taxon>Dinophyceae</taxon>
        <taxon>Prorocentrales</taxon>
        <taxon>Prorocentraceae</taxon>
        <taxon>Prorocentrum</taxon>
    </lineage>
</organism>
<comment type="caution">
    <text evidence="1">The sequence shown here is derived from an EMBL/GenBank/DDBJ whole genome shotgun (WGS) entry which is preliminary data.</text>
</comment>
<protein>
    <recommendedName>
        <fullName evidence="3">Squalene monooxygenase</fullName>
    </recommendedName>
</protein>
<sequence length="196" mass="20118">VCVVERGAVCGREQEWNISRAELEELVEAGALAPEDLDGALEDPPAGHVARSGPDALVAANFGSVRAGFNPAEFGPSGGGDPRLQEVWLNGVLHLGVRPAVAVARARRRFEALGGRVLEGVTAGGVEVRPDGARVLLGDEAVSARLVVDCMGNASPISRAARGAGTAPSGVCIVVGSLAEGFEMDNSYGTVVDIHE</sequence>
<evidence type="ECO:0008006" key="3">
    <source>
        <dbReference type="Google" id="ProtNLM"/>
    </source>
</evidence>
<name>A0ABN9TBX1_9DINO</name>
<gene>
    <name evidence="1" type="ORF">PCOR1329_LOCUS37586</name>
</gene>